<sequence>AVVSVNQGYPRIAKRIHQTFGATLLLSACNPTFWNVAYSIWLFMLIITFFMGELWRRMEGVFKLCNIEGESKVDERKSMLHGYIDHENYNRLPEFTWEEINDRVQSGAFLVICDGLVIDIRKWIRIHPGENVIKEDVMTTDTPVLSTYRTNNINSSILKKYISILKGDGPTKGS</sequence>
<keyword evidence="3" id="KW-1185">Reference proteome</keyword>
<reference evidence="2" key="1">
    <citation type="submission" date="2022-08" db="EMBL/GenBank/DDBJ databases">
        <authorList>
            <person name="Kallberg Y."/>
            <person name="Tangrot J."/>
            <person name="Rosling A."/>
        </authorList>
    </citation>
    <scope>NUCLEOTIDE SEQUENCE</scope>
    <source>
        <strain evidence="2">Wild A</strain>
    </source>
</reference>
<accession>A0A9W4TBD0</accession>
<evidence type="ECO:0000313" key="2">
    <source>
        <dbReference type="EMBL" id="CAI2199262.1"/>
    </source>
</evidence>
<dbReference type="OrthoDB" id="2370087at2759"/>
<organism evidence="2 3">
    <name type="scientific">Funneliformis geosporum</name>
    <dbReference type="NCBI Taxonomy" id="1117311"/>
    <lineage>
        <taxon>Eukaryota</taxon>
        <taxon>Fungi</taxon>
        <taxon>Fungi incertae sedis</taxon>
        <taxon>Mucoromycota</taxon>
        <taxon>Glomeromycotina</taxon>
        <taxon>Glomeromycetes</taxon>
        <taxon>Glomerales</taxon>
        <taxon>Glomeraceae</taxon>
        <taxon>Funneliformis</taxon>
    </lineage>
</organism>
<name>A0A9W4TBD0_9GLOM</name>
<dbReference type="SUPFAM" id="SSF55856">
    <property type="entry name" value="Cytochrome b5-like heme/steroid binding domain"/>
    <property type="match status" value="1"/>
</dbReference>
<dbReference type="InterPro" id="IPR036400">
    <property type="entry name" value="Cyt_B5-like_heme/steroid_sf"/>
</dbReference>
<dbReference type="EMBL" id="CAMKVN010020790">
    <property type="protein sequence ID" value="CAI2199262.1"/>
    <property type="molecule type" value="Genomic_DNA"/>
</dbReference>
<evidence type="ECO:0000313" key="3">
    <source>
        <dbReference type="Proteomes" id="UP001153678"/>
    </source>
</evidence>
<comment type="caution">
    <text evidence="2">The sequence shown here is derived from an EMBL/GenBank/DDBJ whole genome shotgun (WGS) entry which is preliminary data.</text>
</comment>
<feature type="non-terminal residue" evidence="2">
    <location>
        <position position="174"/>
    </location>
</feature>
<keyword evidence="1" id="KW-0472">Membrane</keyword>
<dbReference type="AlphaFoldDB" id="A0A9W4TBD0"/>
<gene>
    <name evidence="2" type="ORF">FWILDA_LOCUS18986</name>
</gene>
<feature type="non-terminal residue" evidence="2">
    <location>
        <position position="1"/>
    </location>
</feature>
<dbReference type="Proteomes" id="UP001153678">
    <property type="component" value="Unassembled WGS sequence"/>
</dbReference>
<dbReference type="Gene3D" id="3.10.120.10">
    <property type="entry name" value="Cytochrome b5-like heme/steroid binding domain"/>
    <property type="match status" value="1"/>
</dbReference>
<protein>
    <submittedName>
        <fullName evidence="2">11048_t:CDS:1</fullName>
    </submittedName>
</protein>
<keyword evidence="1" id="KW-1133">Transmembrane helix</keyword>
<proteinExistence type="predicted"/>
<feature type="transmembrane region" description="Helical" evidence="1">
    <location>
        <begin position="33"/>
        <end position="55"/>
    </location>
</feature>
<keyword evidence="1" id="KW-0812">Transmembrane</keyword>
<evidence type="ECO:0000256" key="1">
    <source>
        <dbReference type="SAM" id="Phobius"/>
    </source>
</evidence>